<accession>A0A2J6SK28</accession>
<proteinExistence type="predicted"/>
<dbReference type="RefSeq" id="XP_024728020.1">
    <property type="nucleotide sequence ID" value="XM_024881673.1"/>
</dbReference>
<evidence type="ECO:0000313" key="2">
    <source>
        <dbReference type="Proteomes" id="UP000235371"/>
    </source>
</evidence>
<dbReference type="InParanoid" id="A0A2J6SK28"/>
<keyword evidence="2" id="KW-1185">Reference proteome</keyword>
<dbReference type="Proteomes" id="UP000235371">
    <property type="component" value="Unassembled WGS sequence"/>
</dbReference>
<dbReference type="EMBL" id="KZ613912">
    <property type="protein sequence ID" value="PMD51116.1"/>
    <property type="molecule type" value="Genomic_DNA"/>
</dbReference>
<dbReference type="GeneID" id="36589750"/>
<reference evidence="1 2" key="1">
    <citation type="submission" date="2016-04" db="EMBL/GenBank/DDBJ databases">
        <title>A degradative enzymes factory behind the ericoid mycorrhizal symbiosis.</title>
        <authorList>
            <consortium name="DOE Joint Genome Institute"/>
            <person name="Martino E."/>
            <person name="Morin E."/>
            <person name="Grelet G."/>
            <person name="Kuo A."/>
            <person name="Kohler A."/>
            <person name="Daghino S."/>
            <person name="Barry K."/>
            <person name="Choi C."/>
            <person name="Cichocki N."/>
            <person name="Clum A."/>
            <person name="Copeland A."/>
            <person name="Hainaut M."/>
            <person name="Haridas S."/>
            <person name="Labutti K."/>
            <person name="Lindquist E."/>
            <person name="Lipzen A."/>
            <person name="Khouja H.-R."/>
            <person name="Murat C."/>
            <person name="Ohm R."/>
            <person name="Olson A."/>
            <person name="Spatafora J."/>
            <person name="Veneault-Fourrey C."/>
            <person name="Henrissat B."/>
            <person name="Grigoriev I."/>
            <person name="Martin F."/>
            <person name="Perotto S."/>
        </authorList>
    </citation>
    <scope>NUCLEOTIDE SEQUENCE [LARGE SCALE GENOMIC DNA]</scope>
    <source>
        <strain evidence="1 2">E</strain>
    </source>
</reference>
<sequence>MSSNPGTGSHPCVQPNQQTRNAALSPNLLPSIAIFNLYSAVSDTPGFCPIILYIAV</sequence>
<name>A0A2J6SK28_9HELO</name>
<protein>
    <submittedName>
        <fullName evidence="1">Uncharacterized protein</fullName>
    </submittedName>
</protein>
<evidence type="ECO:0000313" key="1">
    <source>
        <dbReference type="EMBL" id="PMD51116.1"/>
    </source>
</evidence>
<gene>
    <name evidence="1" type="ORF">K444DRAFT_620279</name>
</gene>
<dbReference type="AlphaFoldDB" id="A0A2J6SK28"/>
<organism evidence="1 2">
    <name type="scientific">Hyaloscypha bicolor E</name>
    <dbReference type="NCBI Taxonomy" id="1095630"/>
    <lineage>
        <taxon>Eukaryota</taxon>
        <taxon>Fungi</taxon>
        <taxon>Dikarya</taxon>
        <taxon>Ascomycota</taxon>
        <taxon>Pezizomycotina</taxon>
        <taxon>Leotiomycetes</taxon>
        <taxon>Helotiales</taxon>
        <taxon>Hyaloscyphaceae</taxon>
        <taxon>Hyaloscypha</taxon>
        <taxon>Hyaloscypha bicolor</taxon>
    </lineage>
</organism>